<dbReference type="EMBL" id="CP016895">
    <property type="protein sequence ID" value="AOA58955.1"/>
    <property type="molecule type" value="Genomic_DNA"/>
</dbReference>
<dbReference type="PRINTS" id="PR00726">
    <property type="entry name" value="LEXASERPTASE"/>
</dbReference>
<dbReference type="PANTHER" id="PTHR33516">
    <property type="entry name" value="LEXA REPRESSOR"/>
    <property type="match status" value="1"/>
</dbReference>
<keyword evidence="10" id="KW-1185">Reference proteome</keyword>
<dbReference type="InterPro" id="IPR039418">
    <property type="entry name" value="LexA-like"/>
</dbReference>
<keyword evidence="4 7" id="KW-0068">Autocatalytic cleavage</keyword>
<keyword evidence="2" id="KW-0227">DNA damage</keyword>
<organism evidence="9 10">
    <name type="scientific">Acinetobacter larvae</name>
    <dbReference type="NCBI Taxonomy" id="1789224"/>
    <lineage>
        <taxon>Bacteria</taxon>
        <taxon>Pseudomonadati</taxon>
        <taxon>Pseudomonadota</taxon>
        <taxon>Gammaproteobacteria</taxon>
        <taxon>Moraxellales</taxon>
        <taxon>Moraxellaceae</taxon>
        <taxon>Acinetobacter</taxon>
    </lineage>
</organism>
<dbReference type="Gene3D" id="2.10.109.10">
    <property type="entry name" value="Umud Fragment, subunit A"/>
    <property type="match status" value="1"/>
</dbReference>
<dbReference type="GO" id="GO:0016787">
    <property type="term" value="F:hydrolase activity"/>
    <property type="evidence" value="ECO:0007669"/>
    <property type="project" value="UniProtKB-KW"/>
</dbReference>
<evidence type="ECO:0000256" key="1">
    <source>
        <dbReference type="ARBA" id="ARBA00007484"/>
    </source>
</evidence>
<dbReference type="SUPFAM" id="SSF51306">
    <property type="entry name" value="LexA/Signal peptidase"/>
    <property type="match status" value="1"/>
</dbReference>
<dbReference type="GO" id="GO:0006355">
    <property type="term" value="P:regulation of DNA-templated transcription"/>
    <property type="evidence" value="ECO:0007669"/>
    <property type="project" value="InterPro"/>
</dbReference>
<dbReference type="Pfam" id="PF00717">
    <property type="entry name" value="Peptidase_S24"/>
    <property type="match status" value="1"/>
</dbReference>
<name>A0A1B2M1A2_9GAMM</name>
<evidence type="ECO:0000256" key="3">
    <source>
        <dbReference type="ARBA" id="ARBA00022801"/>
    </source>
</evidence>
<proteinExistence type="inferred from homology"/>
<evidence type="ECO:0000313" key="10">
    <source>
        <dbReference type="Proteomes" id="UP000093391"/>
    </source>
</evidence>
<dbReference type="CDD" id="cd06529">
    <property type="entry name" value="S24_LexA-like"/>
    <property type="match status" value="1"/>
</dbReference>
<sequence>MTQHGGARKGAGRKAQYAEPTKVLRVPASRILEIKNFLQQKVQPNRPLELKDIRQFEARTTLHIPLAAEKISAGFPSPAQDYISDHLDLNQHLIHNATTTFIIRVASQSMLHAGIDIDDELIVDRSLTARHHDIVIALIDNEFTVKRLMIEPQQRWLKAENPDYSDIHLKDGQELLIWGVVTNVIKKLR</sequence>
<dbReference type="GO" id="GO:0009432">
    <property type="term" value="P:SOS response"/>
    <property type="evidence" value="ECO:0007669"/>
    <property type="project" value="UniProtKB-KW"/>
</dbReference>
<evidence type="ECO:0000256" key="4">
    <source>
        <dbReference type="ARBA" id="ARBA00022813"/>
    </source>
</evidence>
<dbReference type="InterPro" id="IPR036286">
    <property type="entry name" value="LexA/Signal_pep-like_sf"/>
</dbReference>
<keyword evidence="5" id="KW-0234">DNA repair</keyword>
<keyword evidence="6" id="KW-0742">SOS response</keyword>
<accession>A0A1B2M1A2</accession>
<dbReference type="STRING" id="1789224.BFG52_11745"/>
<feature type="domain" description="Peptidase S24/S26A/S26B/S26C" evidence="8">
    <location>
        <begin position="66"/>
        <end position="181"/>
    </location>
</feature>
<dbReference type="NCBIfam" id="NF007621">
    <property type="entry name" value="PRK10276.1"/>
    <property type="match status" value="1"/>
</dbReference>
<dbReference type="AlphaFoldDB" id="A0A1B2M1A2"/>
<dbReference type="InterPro" id="IPR006197">
    <property type="entry name" value="Peptidase_S24_LexA"/>
</dbReference>
<dbReference type="Proteomes" id="UP000093391">
    <property type="component" value="Chromosome"/>
</dbReference>
<reference evidence="9 10" key="1">
    <citation type="submission" date="2016-08" db="EMBL/GenBank/DDBJ databases">
        <authorList>
            <person name="Seilhamer J.J."/>
        </authorList>
    </citation>
    <scope>NUCLEOTIDE SEQUENCE [LARGE SCALE GENOMIC DNA]</scope>
    <source>
        <strain evidence="9 10">BRTC-1</strain>
    </source>
</reference>
<comment type="similarity">
    <text evidence="1 7">Belongs to the peptidase S24 family.</text>
</comment>
<evidence type="ECO:0000256" key="2">
    <source>
        <dbReference type="ARBA" id="ARBA00022763"/>
    </source>
</evidence>
<dbReference type="PANTHER" id="PTHR33516:SF2">
    <property type="entry name" value="LEXA REPRESSOR-RELATED"/>
    <property type="match status" value="1"/>
</dbReference>
<dbReference type="KEGG" id="ala:BFG52_11745"/>
<evidence type="ECO:0000256" key="7">
    <source>
        <dbReference type="RuleBase" id="RU003991"/>
    </source>
</evidence>
<dbReference type="GO" id="GO:0003677">
    <property type="term" value="F:DNA binding"/>
    <property type="evidence" value="ECO:0007669"/>
    <property type="project" value="InterPro"/>
</dbReference>
<dbReference type="InterPro" id="IPR015927">
    <property type="entry name" value="Peptidase_S24_S26A/B/C"/>
</dbReference>
<dbReference type="RefSeq" id="WP_067556377.1">
    <property type="nucleotide sequence ID" value="NZ_CP016895.1"/>
</dbReference>
<evidence type="ECO:0000259" key="8">
    <source>
        <dbReference type="Pfam" id="PF00717"/>
    </source>
</evidence>
<evidence type="ECO:0000313" key="9">
    <source>
        <dbReference type="EMBL" id="AOA58955.1"/>
    </source>
</evidence>
<evidence type="ECO:0000256" key="5">
    <source>
        <dbReference type="ARBA" id="ARBA00023204"/>
    </source>
</evidence>
<keyword evidence="3 7" id="KW-0378">Hydrolase</keyword>
<protein>
    <submittedName>
        <fullName evidence="9">DNA polymerase V</fullName>
    </submittedName>
</protein>
<evidence type="ECO:0000256" key="6">
    <source>
        <dbReference type="ARBA" id="ARBA00023236"/>
    </source>
</evidence>
<dbReference type="OrthoDB" id="9787787at2"/>
<dbReference type="InterPro" id="IPR050077">
    <property type="entry name" value="LexA_repressor"/>
</dbReference>
<dbReference type="GO" id="GO:0006281">
    <property type="term" value="P:DNA repair"/>
    <property type="evidence" value="ECO:0007669"/>
    <property type="project" value="UniProtKB-KW"/>
</dbReference>
<gene>
    <name evidence="9" type="ORF">BFG52_11745</name>
</gene>